<evidence type="ECO:0000256" key="10">
    <source>
        <dbReference type="PROSITE-ProRule" id="PRU10076"/>
    </source>
</evidence>
<comment type="function">
    <text evidence="2">Removes 5-oxoproline from various penultimate amino acid residues except L-proline.</text>
</comment>
<protein>
    <recommendedName>
        <fullName evidence="5 10">Pyroglutamyl-peptidase I</fullName>
        <ecNumber evidence="5 10">3.4.19.3</ecNumber>
    </recommendedName>
</protein>
<dbReference type="Proteomes" id="UP000060043">
    <property type="component" value="Chromosome"/>
</dbReference>
<evidence type="ECO:0000313" key="14">
    <source>
        <dbReference type="Proteomes" id="UP000060043"/>
    </source>
</evidence>
<dbReference type="CDD" id="cd00501">
    <property type="entry name" value="Peptidase_C15"/>
    <property type="match status" value="1"/>
</dbReference>
<dbReference type="EMBL" id="CP013695">
    <property type="protein sequence ID" value="ALU30790.1"/>
    <property type="molecule type" value="Genomic_DNA"/>
</dbReference>
<keyword evidence="6" id="KW-0963">Cytoplasm</keyword>
<feature type="active site" evidence="11">
    <location>
        <position position="142"/>
    </location>
</feature>
<dbReference type="OrthoDB" id="39672at2157"/>
<evidence type="ECO:0000256" key="8">
    <source>
        <dbReference type="ARBA" id="ARBA00022801"/>
    </source>
</evidence>
<dbReference type="STRING" id="1435377.SUSAZ_08455"/>
<evidence type="ECO:0000256" key="5">
    <source>
        <dbReference type="ARBA" id="ARBA00012915"/>
    </source>
</evidence>
<dbReference type="Proteomes" id="UP000065473">
    <property type="component" value="Chromosome"/>
</dbReference>
<proteinExistence type="inferred from homology"/>
<evidence type="ECO:0000256" key="11">
    <source>
        <dbReference type="PROSITE-ProRule" id="PRU10077"/>
    </source>
</evidence>
<dbReference type="SUPFAM" id="SSF53182">
    <property type="entry name" value="Pyrrolidone carboxyl peptidase (pyroglutamate aminopeptidase)"/>
    <property type="match status" value="1"/>
</dbReference>
<evidence type="ECO:0000256" key="2">
    <source>
        <dbReference type="ARBA" id="ARBA00002280"/>
    </source>
</evidence>
<evidence type="ECO:0000256" key="6">
    <source>
        <dbReference type="ARBA" id="ARBA00022490"/>
    </source>
</evidence>
<dbReference type="PANTHER" id="PTHR23402">
    <property type="entry name" value="PROTEASE FAMILY C15 PYROGLUTAMYL-PEPTIDASE I-RELATED"/>
    <property type="match status" value="1"/>
</dbReference>
<evidence type="ECO:0000313" key="13">
    <source>
        <dbReference type="EMBL" id="ALU30790.1"/>
    </source>
</evidence>
<dbReference type="GO" id="GO:0005829">
    <property type="term" value="C:cytosol"/>
    <property type="evidence" value="ECO:0007669"/>
    <property type="project" value="InterPro"/>
</dbReference>
<dbReference type="EMBL" id="CP013694">
    <property type="protein sequence ID" value="ALU30099.1"/>
    <property type="molecule type" value="Genomic_DNA"/>
</dbReference>
<accession>A0A0U3FRX0</accession>
<dbReference type="AlphaFoldDB" id="A0A0U3FRX0"/>
<name>A0A0U3FRX0_9CREN</name>
<dbReference type="GeneID" id="14552273"/>
<dbReference type="PIRSF" id="PIRSF015592">
    <property type="entry name" value="Prld-crbxl_pptds"/>
    <property type="match status" value="1"/>
</dbReference>
<feature type="active site" evidence="10">
    <location>
        <position position="79"/>
    </location>
</feature>
<dbReference type="PRINTS" id="PR00706">
    <property type="entry name" value="PYROGLUPTASE"/>
</dbReference>
<evidence type="ECO:0000313" key="15">
    <source>
        <dbReference type="Proteomes" id="UP000065473"/>
    </source>
</evidence>
<evidence type="ECO:0000313" key="12">
    <source>
        <dbReference type="EMBL" id="ALU30099.1"/>
    </source>
</evidence>
<comment type="similarity">
    <text evidence="4">Belongs to the peptidase C15 family.</text>
</comment>
<evidence type="ECO:0000256" key="9">
    <source>
        <dbReference type="ARBA" id="ARBA00022807"/>
    </source>
</evidence>
<gene>
    <name evidence="12" type="ORF">ATY89_09230</name>
    <name evidence="13" type="ORF">ATZ20_00640</name>
</gene>
<dbReference type="InterPro" id="IPR033694">
    <property type="entry name" value="PGPEP1_Cys_AS"/>
</dbReference>
<dbReference type="GO" id="GO:0006508">
    <property type="term" value="P:proteolysis"/>
    <property type="evidence" value="ECO:0007669"/>
    <property type="project" value="UniProtKB-KW"/>
</dbReference>
<dbReference type="InterPro" id="IPR036440">
    <property type="entry name" value="Peptidase_C15-like_sf"/>
</dbReference>
<evidence type="ECO:0000256" key="1">
    <source>
        <dbReference type="ARBA" id="ARBA00001770"/>
    </source>
</evidence>
<dbReference type="PROSITE" id="PS01333">
    <property type="entry name" value="PYRASE_GLU"/>
    <property type="match status" value="1"/>
</dbReference>
<dbReference type="GO" id="GO:0016920">
    <property type="term" value="F:pyroglutamyl-peptidase activity"/>
    <property type="evidence" value="ECO:0007669"/>
    <property type="project" value="UniProtKB-EC"/>
</dbReference>
<dbReference type="Pfam" id="PF01470">
    <property type="entry name" value="Peptidase_C15"/>
    <property type="match status" value="1"/>
</dbReference>
<evidence type="ECO:0000256" key="4">
    <source>
        <dbReference type="ARBA" id="ARBA00006641"/>
    </source>
</evidence>
<organism evidence="12 15">
    <name type="scientific">Sulfolobus acidocaldarius</name>
    <dbReference type="NCBI Taxonomy" id="2285"/>
    <lineage>
        <taxon>Archaea</taxon>
        <taxon>Thermoproteota</taxon>
        <taxon>Thermoprotei</taxon>
        <taxon>Sulfolobales</taxon>
        <taxon>Sulfolobaceae</taxon>
        <taxon>Sulfolobus</taxon>
    </lineage>
</organism>
<dbReference type="PANTHER" id="PTHR23402:SF1">
    <property type="entry name" value="PYROGLUTAMYL-PEPTIDASE I"/>
    <property type="match status" value="1"/>
</dbReference>
<keyword evidence="9" id="KW-0788">Thiol protease</keyword>
<dbReference type="OMA" id="VCNHVFY"/>
<keyword evidence="8" id="KW-0378">Hydrolase</keyword>
<dbReference type="EC" id="3.4.19.3" evidence="5 10"/>
<keyword evidence="7" id="KW-0645">Protease</keyword>
<comment type="catalytic activity">
    <reaction evidence="1 10">
        <text>Release of an N-terminal pyroglutamyl group from a polypeptide, the second amino acid generally not being Pro.</text>
        <dbReference type="EC" id="3.4.19.3"/>
    </reaction>
</comment>
<dbReference type="InterPro" id="IPR016125">
    <property type="entry name" value="Peptidase_C15-like"/>
</dbReference>
<dbReference type="InterPro" id="IPR033693">
    <property type="entry name" value="PGPEP1_Glu_AS"/>
</dbReference>
<sequence>MTVLLFGFEPFSEYSENPSEIIVRNLNGNVIEGHKIIGVILPVVYDKLEEMVTQSIRRYQPNLILGIGLAPGRTKITPEKIAINYKYSRIPDNMGVTYKGQRIDMNEPDGIFSNLPVEELVEYLKSKNIPSEISLSAGSYICNMTMFLVLREAKGIGARGGFIHIPCHEKCAIESKRDMAFMSLDKMQEAINLAIQFYLKN</sequence>
<dbReference type="PROSITE" id="PS01334">
    <property type="entry name" value="PYRASE_CYS"/>
    <property type="match status" value="1"/>
</dbReference>
<dbReference type="NCBIfam" id="NF009672">
    <property type="entry name" value="PRK13193.1"/>
    <property type="match status" value="1"/>
</dbReference>
<dbReference type="InterPro" id="IPR000816">
    <property type="entry name" value="Peptidase_C15"/>
</dbReference>
<comment type="subcellular location">
    <subcellularLocation>
        <location evidence="3">Cytoplasm</location>
    </subcellularLocation>
</comment>
<dbReference type="RefSeq" id="WP_011278588.1">
    <property type="nucleotide sequence ID" value="NZ_BHWZ01000004.1"/>
</dbReference>
<evidence type="ECO:0000256" key="3">
    <source>
        <dbReference type="ARBA" id="ARBA00004496"/>
    </source>
</evidence>
<evidence type="ECO:0000256" key="7">
    <source>
        <dbReference type="ARBA" id="ARBA00022670"/>
    </source>
</evidence>
<dbReference type="Gene3D" id="3.40.630.20">
    <property type="entry name" value="Peptidase C15, pyroglutamyl peptidase I-like"/>
    <property type="match status" value="1"/>
</dbReference>
<reference evidence="14 15" key="1">
    <citation type="submission" date="2015-12" db="EMBL/GenBank/DDBJ databases">
        <title>A stable core within a dynamic pangenome in Sulfolobus acidocaldarius.</title>
        <authorList>
            <person name="Anderson R."/>
            <person name="Kouris A."/>
            <person name="Seward C."/>
            <person name="Campbell K."/>
            <person name="Whitaker R."/>
        </authorList>
    </citation>
    <scope>NUCLEOTIDE SEQUENCE [LARGE SCALE GENOMIC DNA]</scope>
    <source>
        <strain evidence="12 15">GG12-C01-09</strain>
        <strain evidence="13 14">NG05B_CO5_07</strain>
    </source>
</reference>